<dbReference type="Pfam" id="PF00126">
    <property type="entry name" value="HTH_1"/>
    <property type="match status" value="1"/>
</dbReference>
<keyword evidence="4" id="KW-0804">Transcription</keyword>
<comment type="similarity">
    <text evidence="1">Belongs to the LysR transcriptional regulatory family.</text>
</comment>
<sequence>MINTLRNIDLNLLVTLDALLSEHNVTRAAERLNLSQPTVSVQLARLREIFDDPLLLPGPRGMRPTARADELREPLQHALASIQKVIAPSGTFNPALANQHWHVAAFDYGAMTILEPALAMLRSAAPATRMAVVQSPPSQVARKAEQGEIDLAFMTSDEAPVNLHRRTLFTERYVLAGRAGHPHLHSPLSLEKFCQLEHAIVSPEGAGFHGVTDIVLAERGMTRRVSLSVPNFLLLIAVLKSTDLVAMVPWRLVCENDALQITESPVEVPGFEMVMLWPERVHRDLAHQWLRERIACSI</sequence>
<organism evidence="6 7">
    <name type="scientific">Enterobacter cloacae S611</name>
    <dbReference type="NCBI Taxonomy" id="1399146"/>
    <lineage>
        <taxon>Bacteria</taxon>
        <taxon>Pseudomonadati</taxon>
        <taxon>Pseudomonadota</taxon>
        <taxon>Gammaproteobacteria</taxon>
        <taxon>Enterobacterales</taxon>
        <taxon>Enterobacteriaceae</taxon>
        <taxon>Enterobacter</taxon>
        <taxon>Enterobacter cloacae complex</taxon>
    </lineage>
</organism>
<dbReference type="InterPro" id="IPR005119">
    <property type="entry name" value="LysR_subst-bd"/>
</dbReference>
<keyword evidence="7" id="KW-1185">Reference proteome</keyword>
<name>A0ABN0Q4I7_ENTCL</name>
<dbReference type="InterPro" id="IPR036388">
    <property type="entry name" value="WH-like_DNA-bd_sf"/>
</dbReference>
<dbReference type="PANTHER" id="PTHR30118">
    <property type="entry name" value="HTH-TYPE TRANSCRIPTIONAL REGULATOR LEUO-RELATED"/>
    <property type="match status" value="1"/>
</dbReference>
<keyword evidence="2" id="KW-0805">Transcription regulation</keyword>
<proteinExistence type="inferred from homology"/>
<dbReference type="SUPFAM" id="SSF46785">
    <property type="entry name" value="Winged helix' DNA-binding domain"/>
    <property type="match status" value="1"/>
</dbReference>
<dbReference type="SUPFAM" id="SSF53850">
    <property type="entry name" value="Periplasmic binding protein-like II"/>
    <property type="match status" value="1"/>
</dbReference>
<evidence type="ECO:0000313" key="6">
    <source>
        <dbReference type="EMBL" id="ESS56789.1"/>
    </source>
</evidence>
<accession>A0ABN0Q4I7</accession>
<evidence type="ECO:0000256" key="3">
    <source>
        <dbReference type="ARBA" id="ARBA00023125"/>
    </source>
</evidence>
<evidence type="ECO:0000259" key="5">
    <source>
        <dbReference type="PROSITE" id="PS50931"/>
    </source>
</evidence>
<dbReference type="Gene3D" id="1.10.10.10">
    <property type="entry name" value="Winged helix-like DNA-binding domain superfamily/Winged helix DNA-binding domain"/>
    <property type="match status" value="1"/>
</dbReference>
<dbReference type="EMBL" id="AXOM01000051">
    <property type="protein sequence ID" value="ESS56789.1"/>
    <property type="molecule type" value="Genomic_DNA"/>
</dbReference>
<dbReference type="InterPro" id="IPR050389">
    <property type="entry name" value="LysR-type_TF"/>
</dbReference>
<dbReference type="PANTHER" id="PTHR30118:SF15">
    <property type="entry name" value="TRANSCRIPTIONAL REGULATORY PROTEIN"/>
    <property type="match status" value="1"/>
</dbReference>
<protein>
    <submittedName>
        <fullName evidence="6">Bacterial regulatory helix-turn-helix, lysR family protein</fullName>
    </submittedName>
</protein>
<evidence type="ECO:0000256" key="4">
    <source>
        <dbReference type="ARBA" id="ARBA00023163"/>
    </source>
</evidence>
<dbReference type="InterPro" id="IPR000847">
    <property type="entry name" value="LysR_HTH_N"/>
</dbReference>
<feature type="domain" description="HTH lysR-type" evidence="5">
    <location>
        <begin position="8"/>
        <end position="65"/>
    </location>
</feature>
<evidence type="ECO:0000256" key="2">
    <source>
        <dbReference type="ARBA" id="ARBA00023015"/>
    </source>
</evidence>
<gene>
    <name evidence="6" type="ORF">EDP2_38</name>
</gene>
<dbReference type="Gene3D" id="3.40.190.10">
    <property type="entry name" value="Periplasmic binding protein-like II"/>
    <property type="match status" value="2"/>
</dbReference>
<dbReference type="PROSITE" id="PS50931">
    <property type="entry name" value="HTH_LYSR"/>
    <property type="match status" value="1"/>
</dbReference>
<evidence type="ECO:0000256" key="1">
    <source>
        <dbReference type="ARBA" id="ARBA00009437"/>
    </source>
</evidence>
<dbReference type="PRINTS" id="PR00039">
    <property type="entry name" value="HTHLYSR"/>
</dbReference>
<dbReference type="Proteomes" id="UP000017834">
    <property type="component" value="Unassembled WGS sequence"/>
</dbReference>
<comment type="caution">
    <text evidence="6">The sequence shown here is derived from an EMBL/GenBank/DDBJ whole genome shotgun (WGS) entry which is preliminary data.</text>
</comment>
<reference evidence="6 7" key="1">
    <citation type="journal article" date="2014" name="Genome Announc.">
        <title>Draft Genome Sequence of Enterobacter cloacae Strain S611.</title>
        <authorList>
            <person name="Wang D."/>
            <person name="Han C.S."/>
            <person name="Dichosa A.E."/>
            <person name="Gleasner C.D."/>
            <person name="Johnson S.L."/>
            <person name="Daligault H.E."/>
            <person name="Davenport K.W."/>
            <person name="Li P.E."/>
            <person name="Pierson E.A."/>
            <person name="Pierson L.S.III."/>
        </authorList>
    </citation>
    <scope>NUCLEOTIDE SEQUENCE [LARGE SCALE GENOMIC DNA]</scope>
    <source>
        <strain evidence="6 7">S611</strain>
    </source>
</reference>
<dbReference type="Pfam" id="PF03466">
    <property type="entry name" value="LysR_substrate"/>
    <property type="match status" value="1"/>
</dbReference>
<keyword evidence="3" id="KW-0238">DNA-binding</keyword>
<dbReference type="InterPro" id="IPR036390">
    <property type="entry name" value="WH_DNA-bd_sf"/>
</dbReference>
<evidence type="ECO:0000313" key="7">
    <source>
        <dbReference type="Proteomes" id="UP000017834"/>
    </source>
</evidence>